<evidence type="ECO:0000256" key="7">
    <source>
        <dbReference type="ARBA" id="ARBA00023170"/>
    </source>
</evidence>
<feature type="region of interest" description="Disordered" evidence="8">
    <location>
        <begin position="140"/>
        <end position="349"/>
    </location>
</feature>
<keyword evidence="11" id="KW-1185">Reference proteome</keyword>
<evidence type="ECO:0000256" key="5">
    <source>
        <dbReference type="ARBA" id="ARBA00023134"/>
    </source>
</evidence>
<dbReference type="CDD" id="cd14826">
    <property type="entry name" value="SR_alpha_SRX"/>
    <property type="match status" value="1"/>
</dbReference>
<dbReference type="GO" id="GO:0005047">
    <property type="term" value="F:signal recognition particle binding"/>
    <property type="evidence" value="ECO:0007669"/>
    <property type="project" value="InterPro"/>
</dbReference>
<dbReference type="Gene3D" id="1.20.120.140">
    <property type="entry name" value="Signal recognition particle SRP54, nucleotide-binding domain"/>
    <property type="match status" value="1"/>
</dbReference>
<dbReference type="Gene3D" id="3.40.50.300">
    <property type="entry name" value="P-loop containing nucleotide triphosphate hydrolases"/>
    <property type="match status" value="1"/>
</dbReference>
<evidence type="ECO:0000256" key="4">
    <source>
        <dbReference type="ARBA" id="ARBA00022824"/>
    </source>
</evidence>
<dbReference type="GO" id="GO:0005525">
    <property type="term" value="F:GTP binding"/>
    <property type="evidence" value="ECO:0007669"/>
    <property type="project" value="UniProtKB-KW"/>
</dbReference>
<keyword evidence="7" id="KW-0675">Receptor</keyword>
<dbReference type="Gene3D" id="3.30.450.60">
    <property type="match status" value="1"/>
</dbReference>
<dbReference type="PROSITE" id="PS00300">
    <property type="entry name" value="SRP54"/>
    <property type="match status" value="1"/>
</dbReference>
<dbReference type="InterPro" id="IPR007222">
    <property type="entry name" value="Sig_recog_particle_rcpt_asu_N"/>
</dbReference>
<dbReference type="FunFam" id="3.30.450.60:FF:000016">
    <property type="entry name" value="Signal recognition particle receptor subunit alpha"/>
    <property type="match status" value="1"/>
</dbReference>
<dbReference type="GO" id="GO:0006614">
    <property type="term" value="P:SRP-dependent cotranslational protein targeting to membrane"/>
    <property type="evidence" value="ECO:0007669"/>
    <property type="project" value="InterPro"/>
</dbReference>
<comment type="caution">
    <text evidence="10">The sequence shown here is derived from an EMBL/GenBank/DDBJ whole genome shotgun (WGS) entry which is preliminary data.</text>
</comment>
<evidence type="ECO:0000256" key="3">
    <source>
        <dbReference type="ARBA" id="ARBA00022741"/>
    </source>
</evidence>
<accession>A0A9W6EWA4</accession>
<feature type="compositionally biased region" description="Acidic residues" evidence="8">
    <location>
        <begin position="320"/>
        <end position="333"/>
    </location>
</feature>
<dbReference type="Pfam" id="PF00448">
    <property type="entry name" value="SRP54"/>
    <property type="match status" value="2"/>
</dbReference>
<dbReference type="Proteomes" id="UP001165080">
    <property type="component" value="Unassembled WGS sequence"/>
</dbReference>
<feature type="domain" description="SRP54-type proteins GTP-binding" evidence="9">
    <location>
        <begin position="662"/>
        <end position="675"/>
    </location>
</feature>
<dbReference type="InterPro" id="IPR036225">
    <property type="entry name" value="SRP/SRP_N"/>
</dbReference>
<evidence type="ECO:0000259" key="9">
    <source>
        <dbReference type="PROSITE" id="PS00300"/>
    </source>
</evidence>
<name>A0A9W6EWA4_9CHLO</name>
<dbReference type="GO" id="GO:0006886">
    <property type="term" value="P:intracellular protein transport"/>
    <property type="evidence" value="ECO:0007669"/>
    <property type="project" value="InterPro"/>
</dbReference>
<dbReference type="SUPFAM" id="SSF47364">
    <property type="entry name" value="Domain of the SRP/SRP receptor G-proteins"/>
    <property type="match status" value="1"/>
</dbReference>
<comment type="subcellular location">
    <subcellularLocation>
        <location evidence="1">Endoplasmic reticulum membrane</location>
        <topology evidence="1">Peripheral membrane protein</topology>
        <orientation evidence="1">Cytoplasmic side</orientation>
    </subcellularLocation>
</comment>
<dbReference type="PANTHER" id="PTHR43134">
    <property type="entry name" value="SIGNAL RECOGNITION PARTICLE RECEPTOR SUBUNIT ALPHA"/>
    <property type="match status" value="1"/>
</dbReference>
<dbReference type="CDD" id="cd17876">
    <property type="entry name" value="SRalpha_C"/>
    <property type="match status" value="1"/>
</dbReference>
<evidence type="ECO:0000313" key="11">
    <source>
        <dbReference type="Proteomes" id="UP001165080"/>
    </source>
</evidence>
<dbReference type="InterPro" id="IPR011012">
    <property type="entry name" value="Longin-like_dom_sf"/>
</dbReference>
<dbReference type="Pfam" id="PF04086">
    <property type="entry name" value="SRP-alpha_N"/>
    <property type="match status" value="1"/>
</dbReference>
<organism evidence="10 11">
    <name type="scientific">Pleodorina starrii</name>
    <dbReference type="NCBI Taxonomy" id="330485"/>
    <lineage>
        <taxon>Eukaryota</taxon>
        <taxon>Viridiplantae</taxon>
        <taxon>Chlorophyta</taxon>
        <taxon>core chlorophytes</taxon>
        <taxon>Chlorophyceae</taxon>
        <taxon>CS clade</taxon>
        <taxon>Chlamydomonadales</taxon>
        <taxon>Volvocaceae</taxon>
        <taxon>Pleodorina</taxon>
    </lineage>
</organism>
<reference evidence="10 11" key="1">
    <citation type="journal article" date="2023" name="Commun. Biol.">
        <title>Reorganization of the ancestral sex-determining regions during the evolution of trioecy in Pleodorina starrii.</title>
        <authorList>
            <person name="Takahashi K."/>
            <person name="Suzuki S."/>
            <person name="Kawai-Toyooka H."/>
            <person name="Yamamoto K."/>
            <person name="Hamaji T."/>
            <person name="Ootsuki R."/>
            <person name="Yamaguchi H."/>
            <person name="Kawachi M."/>
            <person name="Higashiyama T."/>
            <person name="Nozaki H."/>
        </authorList>
    </citation>
    <scope>NUCLEOTIDE SEQUENCE [LARGE SCALE GENOMIC DNA]</scope>
    <source>
        <strain evidence="10 11">NIES-4479</strain>
    </source>
</reference>
<dbReference type="InterPro" id="IPR042101">
    <property type="entry name" value="SRP54_N_sf"/>
</dbReference>
<dbReference type="SUPFAM" id="SSF52540">
    <property type="entry name" value="P-loop containing nucleoside triphosphate hydrolases"/>
    <property type="match status" value="1"/>
</dbReference>
<feature type="compositionally biased region" description="Basic and acidic residues" evidence="8">
    <location>
        <begin position="245"/>
        <end position="255"/>
    </location>
</feature>
<dbReference type="SMART" id="SM00962">
    <property type="entry name" value="SRP54"/>
    <property type="match status" value="1"/>
</dbReference>
<dbReference type="InterPro" id="IPR027417">
    <property type="entry name" value="P-loop_NTPase"/>
</dbReference>
<dbReference type="SMART" id="SM00382">
    <property type="entry name" value="AAA"/>
    <property type="match status" value="1"/>
</dbReference>
<proteinExistence type="inferred from homology"/>
<dbReference type="InterPro" id="IPR003593">
    <property type="entry name" value="AAA+_ATPase"/>
</dbReference>
<dbReference type="FunFam" id="3.40.50.300:FF:000188">
    <property type="entry name" value="signal recognition particle receptor subunit alpha"/>
    <property type="match status" value="1"/>
</dbReference>
<dbReference type="EMBL" id="BRXU01000001">
    <property type="protein sequence ID" value="GLC47998.1"/>
    <property type="molecule type" value="Genomic_DNA"/>
</dbReference>
<dbReference type="GO" id="GO:0003924">
    <property type="term" value="F:GTPase activity"/>
    <property type="evidence" value="ECO:0007669"/>
    <property type="project" value="InterPro"/>
</dbReference>
<keyword evidence="6" id="KW-0472">Membrane</keyword>
<comment type="similarity">
    <text evidence="2">Belongs to the GTP-binding SRP family.</text>
</comment>
<dbReference type="Pfam" id="PF02881">
    <property type="entry name" value="SRP54_N"/>
    <property type="match status" value="1"/>
</dbReference>
<sequence length="689" mass="72601">MLDFVAAFERGGAVLWMLQFTTLRHNPLDAINALIRGCLLEERLGENTFTYVPKSGAAQALKWTFHNGLGLVFVAVYQKTLSLLYVDELLTSVKNEFVAVYKPGQRGYKQFDDVFQRLLREAETRAEVSKRQPVMRNAAAVASKQNGNAAAGQAKKDSGGAKSGGLASGDARGDDDAAARRKPSASGAAGQASEVSADGEDGDTSGTEDGVRAFDVSKLPKGVASRGRGARGRPGAAATSGKADATSKKKEDAAPKKKARNWNSLFPSGKGDNPDRIDYTEEGDGPPTASDRDLVSGASASATEDEGAGPRGAGVSRMDVDDDDYDDEDEATSEEANNSAQPGRGVEPAAPAKRGLLASFVSSLKMNVVGTSALTRADVEPALADMKRKLMERNVAEEIAAQVCDSVGRRLEGQRLAGFTGVVAFVRTAFEEALSGILNKRAVDVLLDIKKSQARGKPYVIVFCGVNGVGKSTNLAKIAYWLGGHGIKVTIAACDTFRAGAVEQLKTHCARLRVPLYERGYEKDPAKVAYEAVRQAERDGQHVVLVDTAGRMQDNQPLMRALSNLIAVNNPNLVLFVGEALVGNDAVDQLTKFNKALSDLAPTAAAAAASGAAGASGRGNADGSALTRRHGGVIDGIVLTKFDTIDDKVGAALSMVYTSGAPIMFVGCGQTYVDLKKLNVKSVVKSLLK</sequence>
<keyword evidence="5" id="KW-0342">GTP-binding</keyword>
<dbReference type="SUPFAM" id="SSF64356">
    <property type="entry name" value="SNARE-like"/>
    <property type="match status" value="1"/>
</dbReference>
<dbReference type="InterPro" id="IPR000897">
    <property type="entry name" value="SRP54_GTPase_dom"/>
</dbReference>
<evidence type="ECO:0000256" key="1">
    <source>
        <dbReference type="ARBA" id="ARBA00004397"/>
    </source>
</evidence>
<evidence type="ECO:0000256" key="2">
    <source>
        <dbReference type="ARBA" id="ARBA00008531"/>
    </source>
</evidence>
<dbReference type="PANTHER" id="PTHR43134:SF1">
    <property type="entry name" value="SIGNAL RECOGNITION PARTICLE RECEPTOR SUBUNIT ALPHA"/>
    <property type="match status" value="1"/>
</dbReference>
<evidence type="ECO:0000256" key="6">
    <source>
        <dbReference type="ARBA" id="ARBA00023136"/>
    </source>
</evidence>
<keyword evidence="4" id="KW-0256">Endoplasmic reticulum</keyword>
<evidence type="ECO:0000313" key="10">
    <source>
        <dbReference type="EMBL" id="GLC47998.1"/>
    </source>
</evidence>
<evidence type="ECO:0000256" key="8">
    <source>
        <dbReference type="SAM" id="MobiDB-lite"/>
    </source>
</evidence>
<dbReference type="AlphaFoldDB" id="A0A9W6EWA4"/>
<dbReference type="InterPro" id="IPR013822">
    <property type="entry name" value="Signal_recog_particl_SRP54_hlx"/>
</dbReference>
<gene>
    <name evidence="10" type="primary">PLEST000431</name>
    <name evidence="10" type="ORF">PLESTB_000047900</name>
</gene>
<keyword evidence="3" id="KW-0547">Nucleotide-binding</keyword>
<protein>
    <recommendedName>
        <fullName evidence="9">SRP54-type proteins GTP-binding domain-containing protein</fullName>
    </recommendedName>
</protein>
<dbReference type="GO" id="GO:0005785">
    <property type="term" value="C:signal recognition particle receptor complex"/>
    <property type="evidence" value="ECO:0007669"/>
    <property type="project" value="InterPro"/>
</dbReference>